<dbReference type="Proteomes" id="UP000077748">
    <property type="component" value="Chromosome"/>
</dbReference>
<sequence>MTRRGLAGFSLIEVLVALLVICVGVLGMLAMQGRAIAYSQDMAVRGTAAALADELMETLRTDLYSTQDAGTPLTPPASSDYYKATGSAFPAAPSSCASLASLSASQRLGCWAQRVQQALPDAASLMSSDFHICRSNGASTCSGTGSAIEIQLAWRVKSGECLEASPGSDPTICHYVLREEP</sequence>
<dbReference type="InterPro" id="IPR012902">
    <property type="entry name" value="N_methyl_site"/>
</dbReference>
<dbReference type="InterPro" id="IPR013362">
    <property type="entry name" value="Pilus_4_PilV"/>
</dbReference>
<protein>
    <submittedName>
        <fullName evidence="1">Type IV pilus modification protein PilV</fullName>
    </submittedName>
</protein>
<name>A0A1A9KEQ3_9PSED</name>
<dbReference type="RefSeq" id="WP_064583599.1">
    <property type="nucleotide sequence ID" value="NZ_CP015878.1"/>
</dbReference>
<reference evidence="1 2" key="1">
    <citation type="submission" date="2016-05" db="EMBL/GenBank/DDBJ databases">
        <title>Genome Sequence of Pseudomonas citronellolis Strain SJTE-3, an Estrogens and Persistent Organic Pollutants degradation strain.</title>
        <authorList>
            <person name="Liang R."/>
        </authorList>
    </citation>
    <scope>NUCLEOTIDE SEQUENCE [LARGE SCALE GENOMIC DNA]</scope>
    <source>
        <strain evidence="1 2">SJTE-3</strain>
    </source>
</reference>
<accession>A0A1A9KEQ3</accession>
<dbReference type="Pfam" id="PF07963">
    <property type="entry name" value="N_methyl"/>
    <property type="match status" value="1"/>
</dbReference>
<dbReference type="NCBIfam" id="TIGR02523">
    <property type="entry name" value="type_IV_pilV"/>
    <property type="match status" value="1"/>
</dbReference>
<organism evidence="1 2">
    <name type="scientific">Pseudomonas citronellolis</name>
    <dbReference type="NCBI Taxonomy" id="53408"/>
    <lineage>
        <taxon>Bacteria</taxon>
        <taxon>Pseudomonadati</taxon>
        <taxon>Pseudomonadota</taxon>
        <taxon>Gammaproteobacteria</taxon>
        <taxon>Pseudomonadales</taxon>
        <taxon>Pseudomonadaceae</taxon>
        <taxon>Pseudomonas</taxon>
    </lineage>
</organism>
<proteinExistence type="predicted"/>
<gene>
    <name evidence="1" type="ORF">A9C11_19260</name>
</gene>
<dbReference type="EMBL" id="CP015878">
    <property type="protein sequence ID" value="ANI15979.1"/>
    <property type="molecule type" value="Genomic_DNA"/>
</dbReference>
<evidence type="ECO:0000313" key="2">
    <source>
        <dbReference type="Proteomes" id="UP000077748"/>
    </source>
</evidence>
<dbReference type="AlphaFoldDB" id="A0A1A9KEQ3"/>
<dbReference type="NCBIfam" id="TIGR02532">
    <property type="entry name" value="IV_pilin_GFxxxE"/>
    <property type="match status" value="1"/>
</dbReference>
<evidence type="ECO:0000313" key="1">
    <source>
        <dbReference type="EMBL" id="ANI15979.1"/>
    </source>
</evidence>